<dbReference type="InterPro" id="IPR003316">
    <property type="entry name" value="E2F_WHTH_DNA-bd_dom"/>
</dbReference>
<evidence type="ECO:0000313" key="10">
    <source>
        <dbReference type="Proteomes" id="UP000317650"/>
    </source>
</evidence>
<keyword evidence="3 6" id="KW-0238">DNA-binding</keyword>
<dbReference type="Proteomes" id="UP000317650">
    <property type="component" value="Chromosome 6"/>
</dbReference>
<keyword evidence="5" id="KW-0131">Cell cycle</keyword>
<name>A0A4S8INX9_MUSBA</name>
<dbReference type="STRING" id="52838.A0A4S8INX9"/>
<dbReference type="InterPro" id="IPR032198">
    <property type="entry name" value="E2F_CC-MB"/>
</dbReference>
<dbReference type="InterPro" id="IPR036390">
    <property type="entry name" value="WH_DNA-bd_sf"/>
</dbReference>
<evidence type="ECO:0000256" key="4">
    <source>
        <dbReference type="ARBA" id="ARBA00023163"/>
    </source>
</evidence>
<dbReference type="InterPro" id="IPR015633">
    <property type="entry name" value="E2F"/>
</dbReference>
<comment type="caution">
    <text evidence="9">The sequence shown here is derived from an EMBL/GenBank/DDBJ whole genome shotgun (WGS) entry which is preliminary data.</text>
</comment>
<dbReference type="CDD" id="cd14660">
    <property type="entry name" value="E2F_DD"/>
    <property type="match status" value="1"/>
</dbReference>
<dbReference type="Pfam" id="PF02319">
    <property type="entry name" value="WHD_E2F_TDP"/>
    <property type="match status" value="1"/>
</dbReference>
<sequence>MSGGRAARSRSAQPSIPILQQPKQRRRVLFSSARPPFVTPDEYHSFPAPHGRPIAGNEMVDALVIKSPSKQKPENKDNEAAVSSELKTSPGYAGANNPLLTPVTGKGGKTNGRSKVAKYNKSGPQTPMSNVGSALGNVLTPVGTCRYDSSLGLLTKRFINLLKQAQDGILDLNNAAETLEVQKRRIYDITNVLEGIGLIEKKLKNKICWKSLHDRGLDNARPGEVDDDLSVLQAEIKKLALQEHGLDDRISKIQERLRVFSEDERNQRWLYVTEDDIKGLPCFQNETLIAIKAPHGTTLEVPDPDEAGEYPQRRYRIVLRSTMGPIDVYLVSQFEEKFEEMNSIETPLRLNPMADSQTVENSMLAIATEESRRKETEFKDQDCQRACPDMSSSQDAGGGMMKIVPCDVDTDADYWLLSESGVSITDMWKTSPEVQWDRICAFSTDDFVTGGAGTPRPPAPTSGVIDPLTQTLLGNKCRADNL</sequence>
<dbReference type="GO" id="GO:0000978">
    <property type="term" value="F:RNA polymerase II cis-regulatory region sequence-specific DNA binding"/>
    <property type="evidence" value="ECO:0007669"/>
    <property type="project" value="InterPro"/>
</dbReference>
<keyword evidence="10" id="KW-1185">Reference proteome</keyword>
<evidence type="ECO:0000256" key="1">
    <source>
        <dbReference type="ARBA" id="ARBA00010940"/>
    </source>
</evidence>
<accession>A0A4S8INX9</accession>
<feature type="region of interest" description="Disordered" evidence="7">
    <location>
        <begin position="1"/>
        <end position="54"/>
    </location>
</feature>
<dbReference type="InterPro" id="IPR036388">
    <property type="entry name" value="WH-like_DNA-bd_sf"/>
</dbReference>
<dbReference type="SUPFAM" id="SSF144074">
    <property type="entry name" value="E2F-DP heterodimerization region"/>
    <property type="match status" value="1"/>
</dbReference>
<evidence type="ECO:0000256" key="5">
    <source>
        <dbReference type="ARBA" id="ARBA00023306"/>
    </source>
</evidence>
<organism evidence="9 10">
    <name type="scientific">Musa balbisiana</name>
    <name type="common">Banana</name>
    <dbReference type="NCBI Taxonomy" id="52838"/>
    <lineage>
        <taxon>Eukaryota</taxon>
        <taxon>Viridiplantae</taxon>
        <taxon>Streptophyta</taxon>
        <taxon>Embryophyta</taxon>
        <taxon>Tracheophyta</taxon>
        <taxon>Spermatophyta</taxon>
        <taxon>Magnoliopsida</taxon>
        <taxon>Liliopsida</taxon>
        <taxon>Zingiberales</taxon>
        <taxon>Musaceae</taxon>
        <taxon>Musa</taxon>
    </lineage>
</organism>
<comment type="similarity">
    <text evidence="1 6">Belongs to the E2F/DP family.</text>
</comment>
<evidence type="ECO:0000256" key="6">
    <source>
        <dbReference type="RuleBase" id="RU003796"/>
    </source>
</evidence>
<dbReference type="InterPro" id="IPR037241">
    <property type="entry name" value="E2F-DP_heterodim"/>
</dbReference>
<dbReference type="PANTHER" id="PTHR12081">
    <property type="entry name" value="TRANSCRIPTION FACTOR E2F"/>
    <property type="match status" value="1"/>
</dbReference>
<dbReference type="GO" id="GO:0000981">
    <property type="term" value="F:DNA-binding transcription factor activity, RNA polymerase II-specific"/>
    <property type="evidence" value="ECO:0007669"/>
    <property type="project" value="TreeGrafter"/>
</dbReference>
<dbReference type="SMART" id="SM01372">
    <property type="entry name" value="E2F_TDP"/>
    <property type="match status" value="1"/>
</dbReference>
<dbReference type="Gene3D" id="6.10.250.540">
    <property type="match status" value="1"/>
</dbReference>
<comment type="subcellular location">
    <subcellularLocation>
        <location evidence="6">Nucleus</location>
    </subcellularLocation>
</comment>
<evidence type="ECO:0000256" key="2">
    <source>
        <dbReference type="ARBA" id="ARBA00023015"/>
    </source>
</evidence>
<evidence type="ECO:0000313" key="9">
    <source>
        <dbReference type="EMBL" id="THU50278.1"/>
    </source>
</evidence>
<keyword evidence="6" id="KW-0539">Nucleus</keyword>
<dbReference type="GO" id="GO:0046983">
    <property type="term" value="F:protein dimerization activity"/>
    <property type="evidence" value="ECO:0007669"/>
    <property type="project" value="InterPro"/>
</dbReference>
<reference evidence="9 10" key="1">
    <citation type="journal article" date="2019" name="Nat. Plants">
        <title>Genome sequencing of Musa balbisiana reveals subgenome evolution and function divergence in polyploid bananas.</title>
        <authorList>
            <person name="Yao X."/>
        </authorList>
    </citation>
    <scope>NUCLEOTIDE SEQUENCE [LARGE SCALE GENOMIC DNA]</scope>
    <source>
        <strain evidence="10">cv. DH-PKW</strain>
        <tissue evidence="9">Leaves</tissue>
    </source>
</reference>
<feature type="region of interest" description="Disordered" evidence="7">
    <location>
        <begin position="68"/>
        <end position="113"/>
    </location>
</feature>
<feature type="domain" description="E2F/DP family winged-helix DNA-binding" evidence="8">
    <location>
        <begin position="146"/>
        <end position="211"/>
    </location>
</feature>
<evidence type="ECO:0000256" key="7">
    <source>
        <dbReference type="SAM" id="MobiDB-lite"/>
    </source>
</evidence>
<proteinExistence type="inferred from homology"/>
<dbReference type="EMBL" id="PYDT01000009">
    <property type="protein sequence ID" value="THU50278.1"/>
    <property type="molecule type" value="Genomic_DNA"/>
</dbReference>
<keyword evidence="2 6" id="KW-0805">Transcription regulation</keyword>
<dbReference type="FunFam" id="1.10.10.10:FF:000008">
    <property type="entry name" value="E2F transcription factor 1"/>
    <property type="match status" value="1"/>
</dbReference>
<protein>
    <recommendedName>
        <fullName evidence="8">E2F/DP family winged-helix DNA-binding domain-containing protein</fullName>
    </recommendedName>
</protein>
<dbReference type="Gene3D" id="1.10.10.10">
    <property type="entry name" value="Winged helix-like DNA-binding domain superfamily/Winged helix DNA-binding domain"/>
    <property type="match status" value="1"/>
</dbReference>
<keyword evidence="4 6" id="KW-0804">Transcription</keyword>
<dbReference type="GO" id="GO:0090575">
    <property type="term" value="C:RNA polymerase II transcription regulator complex"/>
    <property type="evidence" value="ECO:0007669"/>
    <property type="project" value="TreeGrafter"/>
</dbReference>
<dbReference type="SUPFAM" id="SSF46785">
    <property type="entry name" value="Winged helix' DNA-binding domain"/>
    <property type="match status" value="1"/>
</dbReference>
<evidence type="ECO:0000256" key="3">
    <source>
        <dbReference type="ARBA" id="ARBA00023125"/>
    </source>
</evidence>
<gene>
    <name evidence="9" type="ORF">C4D60_Mb06t18500</name>
</gene>
<evidence type="ECO:0000259" key="8">
    <source>
        <dbReference type="SMART" id="SM01372"/>
    </source>
</evidence>
<dbReference type="AlphaFoldDB" id="A0A4S8INX9"/>
<dbReference type="PANTHER" id="PTHR12081:SF18">
    <property type="entry name" value="TRANSCRIPTION FACTOR E2F2-RELATED"/>
    <property type="match status" value="1"/>
</dbReference>
<dbReference type="Pfam" id="PF16421">
    <property type="entry name" value="E2F_CC-MB"/>
    <property type="match status" value="1"/>
</dbReference>